<dbReference type="AlphaFoldDB" id="A0AAD6BJV0"/>
<reference evidence="1" key="1">
    <citation type="submission" date="2022-11" db="EMBL/GenBank/DDBJ databases">
        <title>Chromosome-level genome of Pogonophryne albipinna.</title>
        <authorList>
            <person name="Jo E."/>
        </authorList>
    </citation>
    <scope>NUCLEOTIDE SEQUENCE</scope>
    <source>
        <strain evidence="1">SGF0006</strain>
        <tissue evidence="1">Muscle</tissue>
    </source>
</reference>
<protein>
    <submittedName>
        <fullName evidence="1">Uncharacterized protein</fullName>
    </submittedName>
</protein>
<accession>A0AAD6BJV0</accession>
<comment type="caution">
    <text evidence="1">The sequence shown here is derived from an EMBL/GenBank/DDBJ whole genome shotgun (WGS) entry which is preliminary data.</text>
</comment>
<dbReference type="PANTHER" id="PTHR45913:SF10">
    <property type="entry name" value="DUF4371 DOMAIN-CONTAINING PROTEIN"/>
    <property type="match status" value="1"/>
</dbReference>
<name>A0AAD6BJV0_9TELE</name>
<evidence type="ECO:0000313" key="2">
    <source>
        <dbReference type="Proteomes" id="UP001219934"/>
    </source>
</evidence>
<dbReference type="Proteomes" id="UP001219934">
    <property type="component" value="Unassembled WGS sequence"/>
</dbReference>
<gene>
    <name evidence="1" type="ORF">JOQ06_023158</name>
</gene>
<dbReference type="PANTHER" id="PTHR45913">
    <property type="entry name" value="EPM2A-INTERACTING PROTEIN 1"/>
    <property type="match status" value="1"/>
</dbReference>
<proteinExistence type="predicted"/>
<organism evidence="1 2">
    <name type="scientific">Pogonophryne albipinna</name>
    <dbReference type="NCBI Taxonomy" id="1090488"/>
    <lineage>
        <taxon>Eukaryota</taxon>
        <taxon>Metazoa</taxon>
        <taxon>Chordata</taxon>
        <taxon>Craniata</taxon>
        <taxon>Vertebrata</taxon>
        <taxon>Euteleostomi</taxon>
        <taxon>Actinopterygii</taxon>
        <taxon>Neopterygii</taxon>
        <taxon>Teleostei</taxon>
        <taxon>Neoteleostei</taxon>
        <taxon>Acanthomorphata</taxon>
        <taxon>Eupercaria</taxon>
        <taxon>Perciformes</taxon>
        <taxon>Notothenioidei</taxon>
        <taxon>Pogonophryne</taxon>
    </lineage>
</organism>
<keyword evidence="2" id="KW-1185">Reference proteome</keyword>
<sequence length="199" mass="23007">MLEDVMAFEPKMTVFARDVQKGTFSHFPSLREFKEAHNHINCEYLQRAIITMQTAFGQRFSEFRKEKNTLSFPVIPLDIDPAMLNMSPFTGVSQPDLEIELADIADKELWVSKFKSLTADLEDVARQKAILAREHKWSDLEILPIPDTYMDMKNMNYITSKYRSRLTDDSLQSCVKIKVTSYSPDIEKLSSDVQKQKSN</sequence>
<dbReference type="EMBL" id="JAPTMU010000003">
    <property type="protein sequence ID" value="KAJ4945473.1"/>
    <property type="molecule type" value="Genomic_DNA"/>
</dbReference>
<evidence type="ECO:0000313" key="1">
    <source>
        <dbReference type="EMBL" id="KAJ4945473.1"/>
    </source>
</evidence>